<dbReference type="EMBL" id="JACEIK010004190">
    <property type="protein sequence ID" value="MCD9644550.1"/>
    <property type="molecule type" value="Genomic_DNA"/>
</dbReference>
<accession>A0ABS8VF34</accession>
<gene>
    <name evidence="2" type="ORF">HAX54_032831</name>
</gene>
<keyword evidence="3" id="KW-1185">Reference proteome</keyword>
<dbReference type="Gene3D" id="1.25.40.10">
    <property type="entry name" value="Tetratricopeptide repeat domain"/>
    <property type="match status" value="1"/>
</dbReference>
<dbReference type="InterPro" id="IPR002885">
    <property type="entry name" value="PPR_rpt"/>
</dbReference>
<dbReference type="InterPro" id="IPR046960">
    <property type="entry name" value="PPR_At4g14850-like_plant"/>
</dbReference>
<dbReference type="PANTHER" id="PTHR47926:SF533">
    <property type="entry name" value="DYW DOMAIN-CONTAINING PROTEIN"/>
    <property type="match status" value="1"/>
</dbReference>
<feature type="non-terminal residue" evidence="2">
    <location>
        <position position="1"/>
    </location>
</feature>
<dbReference type="Pfam" id="PF01535">
    <property type="entry name" value="PPR"/>
    <property type="match status" value="1"/>
</dbReference>
<evidence type="ECO:0000313" key="2">
    <source>
        <dbReference type="EMBL" id="MCD9644550.1"/>
    </source>
</evidence>
<organism evidence="2 3">
    <name type="scientific">Datura stramonium</name>
    <name type="common">Jimsonweed</name>
    <name type="synonym">Common thornapple</name>
    <dbReference type="NCBI Taxonomy" id="4076"/>
    <lineage>
        <taxon>Eukaryota</taxon>
        <taxon>Viridiplantae</taxon>
        <taxon>Streptophyta</taxon>
        <taxon>Embryophyta</taxon>
        <taxon>Tracheophyta</taxon>
        <taxon>Spermatophyta</taxon>
        <taxon>Magnoliopsida</taxon>
        <taxon>eudicotyledons</taxon>
        <taxon>Gunneridae</taxon>
        <taxon>Pentapetalae</taxon>
        <taxon>asterids</taxon>
        <taxon>lamiids</taxon>
        <taxon>Solanales</taxon>
        <taxon>Solanaceae</taxon>
        <taxon>Solanoideae</taxon>
        <taxon>Datureae</taxon>
        <taxon>Datura</taxon>
    </lineage>
</organism>
<dbReference type="InterPro" id="IPR011990">
    <property type="entry name" value="TPR-like_helical_dom_sf"/>
</dbReference>
<evidence type="ECO:0000313" key="3">
    <source>
        <dbReference type="Proteomes" id="UP000823775"/>
    </source>
</evidence>
<comment type="caution">
    <text evidence="2">The sequence shown here is derived from an EMBL/GenBank/DDBJ whole genome shotgun (WGS) entry which is preliminary data.</text>
</comment>
<reference evidence="2 3" key="1">
    <citation type="journal article" date="2021" name="BMC Genomics">
        <title>Datura genome reveals duplications of psychoactive alkaloid biosynthetic genes and high mutation rate following tissue culture.</title>
        <authorList>
            <person name="Rajewski A."/>
            <person name="Carter-House D."/>
            <person name="Stajich J."/>
            <person name="Litt A."/>
        </authorList>
    </citation>
    <scope>NUCLEOTIDE SEQUENCE [LARGE SCALE GENOMIC DNA]</scope>
    <source>
        <strain evidence="2">AR-01</strain>
    </source>
</reference>
<sequence length="142" mass="16259">TLFFPRRCRWHRQFPDTATIIVDCVLHECQCQDIDMLNQMRRSGLWPNMFTLSSSLKACAALELPEMDNGLHSLLTKKDIILDPFVSIGLIDMYCKCNLTKDARLIYDLMLGKDLIALNVMISGYSQNEADDVCLDPSYHII</sequence>
<keyword evidence="1" id="KW-0677">Repeat</keyword>
<proteinExistence type="predicted"/>
<dbReference type="Proteomes" id="UP000823775">
    <property type="component" value="Unassembled WGS sequence"/>
</dbReference>
<evidence type="ECO:0008006" key="4">
    <source>
        <dbReference type="Google" id="ProtNLM"/>
    </source>
</evidence>
<name>A0ABS8VF34_DATST</name>
<protein>
    <recommendedName>
        <fullName evidence="4">Pentatricopeptide repeat-containing protein</fullName>
    </recommendedName>
</protein>
<dbReference type="PANTHER" id="PTHR47926">
    <property type="entry name" value="PENTATRICOPEPTIDE REPEAT-CONTAINING PROTEIN"/>
    <property type="match status" value="1"/>
</dbReference>
<evidence type="ECO:0000256" key="1">
    <source>
        <dbReference type="ARBA" id="ARBA00022737"/>
    </source>
</evidence>